<feature type="domain" description="ABC transmembrane type-1" evidence="8">
    <location>
        <begin position="95"/>
        <end position="296"/>
    </location>
</feature>
<evidence type="ECO:0000256" key="7">
    <source>
        <dbReference type="RuleBase" id="RU363032"/>
    </source>
</evidence>
<feature type="transmembrane region" description="Helical" evidence="7">
    <location>
        <begin position="9"/>
        <end position="29"/>
    </location>
</feature>
<keyword evidence="5 7" id="KW-1133">Transmembrane helix</keyword>
<dbReference type="InterPro" id="IPR045621">
    <property type="entry name" value="BPD_transp_1_N"/>
</dbReference>
<dbReference type="Proteomes" id="UP000094067">
    <property type="component" value="Unassembled WGS sequence"/>
</dbReference>
<comment type="subcellular location">
    <subcellularLocation>
        <location evidence="1 7">Cell membrane</location>
        <topology evidence="1 7">Multi-pass membrane protein</topology>
    </subcellularLocation>
</comment>
<dbReference type="Gene3D" id="1.10.3720.10">
    <property type="entry name" value="MetI-like"/>
    <property type="match status" value="1"/>
</dbReference>
<dbReference type="Pfam" id="PF00528">
    <property type="entry name" value="BPD_transp_1"/>
    <property type="match status" value="1"/>
</dbReference>
<dbReference type="AlphaFoldDB" id="A0A1E3ABL6"/>
<feature type="transmembrane region" description="Helical" evidence="7">
    <location>
        <begin position="131"/>
        <end position="153"/>
    </location>
</feature>
<dbReference type="GO" id="GO:0055085">
    <property type="term" value="P:transmembrane transport"/>
    <property type="evidence" value="ECO:0007669"/>
    <property type="project" value="InterPro"/>
</dbReference>
<evidence type="ECO:0000256" key="4">
    <source>
        <dbReference type="ARBA" id="ARBA00022692"/>
    </source>
</evidence>
<evidence type="ECO:0000259" key="8">
    <source>
        <dbReference type="PROSITE" id="PS50928"/>
    </source>
</evidence>
<keyword evidence="6 7" id="KW-0472">Membrane</keyword>
<evidence type="ECO:0000256" key="3">
    <source>
        <dbReference type="ARBA" id="ARBA00022475"/>
    </source>
</evidence>
<keyword evidence="2 7" id="KW-0813">Transport</keyword>
<dbReference type="InterPro" id="IPR035906">
    <property type="entry name" value="MetI-like_sf"/>
</dbReference>
<dbReference type="RefSeq" id="WP_069151780.1">
    <property type="nucleotide sequence ID" value="NZ_MCGH01000002.1"/>
</dbReference>
<dbReference type="PATRIC" id="fig|1432052.4.peg.1635"/>
<feature type="transmembrane region" description="Helical" evidence="7">
    <location>
        <begin position="275"/>
        <end position="299"/>
    </location>
</feature>
<keyword evidence="4 7" id="KW-0812">Transmembrane</keyword>
<keyword evidence="3" id="KW-1003">Cell membrane</keyword>
<feature type="transmembrane region" description="Helical" evidence="7">
    <location>
        <begin position="173"/>
        <end position="191"/>
    </location>
</feature>
<dbReference type="PANTHER" id="PTHR43163">
    <property type="entry name" value="DIPEPTIDE TRANSPORT SYSTEM PERMEASE PROTEIN DPPB-RELATED"/>
    <property type="match status" value="1"/>
</dbReference>
<dbReference type="CDD" id="cd06261">
    <property type="entry name" value="TM_PBP2"/>
    <property type="match status" value="1"/>
</dbReference>
<dbReference type="EMBL" id="MCGH01000002">
    <property type="protein sequence ID" value="ODM05566.1"/>
    <property type="molecule type" value="Genomic_DNA"/>
</dbReference>
<protein>
    <submittedName>
        <fullName evidence="9">Glutathione transport system permease protein GsiC</fullName>
    </submittedName>
</protein>
<dbReference type="PROSITE" id="PS50928">
    <property type="entry name" value="ABC_TM1"/>
    <property type="match status" value="1"/>
</dbReference>
<dbReference type="Pfam" id="PF19300">
    <property type="entry name" value="BPD_transp_1_N"/>
    <property type="match status" value="1"/>
</dbReference>
<dbReference type="SUPFAM" id="SSF161098">
    <property type="entry name" value="MetI-like"/>
    <property type="match status" value="1"/>
</dbReference>
<dbReference type="PANTHER" id="PTHR43163:SF6">
    <property type="entry name" value="DIPEPTIDE TRANSPORT SYSTEM PERMEASE PROTEIN DPPB-RELATED"/>
    <property type="match status" value="1"/>
</dbReference>
<evidence type="ECO:0000256" key="2">
    <source>
        <dbReference type="ARBA" id="ARBA00022448"/>
    </source>
</evidence>
<dbReference type="InterPro" id="IPR000515">
    <property type="entry name" value="MetI-like"/>
</dbReference>
<organism evidence="9 10">
    <name type="scientific">Eisenbergiella tayi</name>
    <dbReference type="NCBI Taxonomy" id="1432052"/>
    <lineage>
        <taxon>Bacteria</taxon>
        <taxon>Bacillati</taxon>
        <taxon>Bacillota</taxon>
        <taxon>Clostridia</taxon>
        <taxon>Lachnospirales</taxon>
        <taxon>Lachnospiraceae</taxon>
        <taxon>Eisenbergiella</taxon>
    </lineage>
</organism>
<feature type="transmembrane region" description="Helical" evidence="7">
    <location>
        <begin position="228"/>
        <end position="255"/>
    </location>
</feature>
<reference evidence="9 10" key="1">
    <citation type="submission" date="2016-07" db="EMBL/GenBank/DDBJ databases">
        <title>Characterization of isolates of Eisenbergiella tayi derived from blood cultures, using whole genome sequencing.</title>
        <authorList>
            <person name="Burdz T."/>
            <person name="Wiebe D."/>
            <person name="Huynh C."/>
            <person name="Bernard K."/>
        </authorList>
    </citation>
    <scope>NUCLEOTIDE SEQUENCE [LARGE SCALE GENOMIC DNA]</scope>
    <source>
        <strain evidence="9 10">NML 110608</strain>
    </source>
</reference>
<evidence type="ECO:0000313" key="10">
    <source>
        <dbReference type="Proteomes" id="UP000094067"/>
    </source>
</evidence>
<evidence type="ECO:0000256" key="5">
    <source>
        <dbReference type="ARBA" id="ARBA00022989"/>
    </source>
</evidence>
<gene>
    <name evidence="9" type="primary">gsiC_1</name>
    <name evidence="9" type="ORF">BEI61_01455</name>
</gene>
<proteinExistence type="inferred from homology"/>
<sequence>MLKYILKRLLLIIPTLLGVLFIVFAIMNFTPGDPGRQILGISAKQETVDELNHQLGYDRPFLVRFVSYIGDLLQGDLGTSYRTRQPFTGEFFTKVPVTLKLGCLSFIVSSIVGISLGILSAVRQYSFADTFSTITAILFASIPGFFLGMVLIYVFGLKLGLLPTHGITEWRSYILPVLTLAAGGSAQLMRLTRTTMLEAIRQDFMRTAKAKGCTPACMVWKHALKNALLPVLTVMGTSFGSILGGAVICETVFAIPGLGNYILTAIRSKDIPVVMSSTVFLSAFFCLVMVVVDILYAVIDPRIREKVVK</sequence>
<name>A0A1E3ABL6_9FIRM</name>
<feature type="transmembrane region" description="Helical" evidence="7">
    <location>
        <begin position="97"/>
        <end position="119"/>
    </location>
</feature>
<accession>A0A1E3ABL6</accession>
<evidence type="ECO:0000313" key="9">
    <source>
        <dbReference type="EMBL" id="ODM05566.1"/>
    </source>
</evidence>
<dbReference type="GO" id="GO:0005886">
    <property type="term" value="C:plasma membrane"/>
    <property type="evidence" value="ECO:0007669"/>
    <property type="project" value="UniProtKB-SubCell"/>
</dbReference>
<comment type="caution">
    <text evidence="9">The sequence shown here is derived from an EMBL/GenBank/DDBJ whole genome shotgun (WGS) entry which is preliminary data.</text>
</comment>
<evidence type="ECO:0000256" key="1">
    <source>
        <dbReference type="ARBA" id="ARBA00004651"/>
    </source>
</evidence>
<evidence type="ECO:0000256" key="6">
    <source>
        <dbReference type="ARBA" id="ARBA00023136"/>
    </source>
</evidence>
<comment type="similarity">
    <text evidence="7">Belongs to the binding-protein-dependent transport system permease family.</text>
</comment>